<dbReference type="OrthoDB" id="4929423at2"/>
<reference evidence="1 2" key="1">
    <citation type="submission" date="2018-02" db="EMBL/GenBank/DDBJ databases">
        <title>Genomic Encyclopedia of Archaeal and Bacterial Type Strains, Phase II (KMG-II): from individual species to whole genera.</title>
        <authorList>
            <person name="Goeker M."/>
        </authorList>
    </citation>
    <scope>NUCLEOTIDE SEQUENCE [LARGE SCALE GENOMIC DNA]</scope>
    <source>
        <strain evidence="1 2">YU 961-1</strain>
    </source>
</reference>
<evidence type="ECO:0000313" key="1">
    <source>
        <dbReference type="EMBL" id="PPK68873.1"/>
    </source>
</evidence>
<evidence type="ECO:0000313" key="2">
    <source>
        <dbReference type="Proteomes" id="UP000239203"/>
    </source>
</evidence>
<dbReference type="AlphaFoldDB" id="A0A2S6GUK5"/>
<dbReference type="Proteomes" id="UP000239203">
    <property type="component" value="Unassembled WGS sequence"/>
</dbReference>
<protein>
    <submittedName>
        <fullName evidence="1">Uncharacterized protein</fullName>
    </submittedName>
</protein>
<organism evidence="1 2">
    <name type="scientific">Actinokineospora auranticolor</name>
    <dbReference type="NCBI Taxonomy" id="155976"/>
    <lineage>
        <taxon>Bacteria</taxon>
        <taxon>Bacillati</taxon>
        <taxon>Actinomycetota</taxon>
        <taxon>Actinomycetes</taxon>
        <taxon>Pseudonocardiales</taxon>
        <taxon>Pseudonocardiaceae</taxon>
        <taxon>Actinokineospora</taxon>
    </lineage>
</organism>
<dbReference type="RefSeq" id="WP_104478433.1">
    <property type="nucleotide sequence ID" value="NZ_CP154825.1"/>
</dbReference>
<gene>
    <name evidence="1" type="ORF">CLV40_104117</name>
</gene>
<dbReference type="EMBL" id="PTIX01000004">
    <property type="protein sequence ID" value="PPK68873.1"/>
    <property type="molecule type" value="Genomic_DNA"/>
</dbReference>
<keyword evidence="2" id="KW-1185">Reference proteome</keyword>
<accession>A0A2S6GUK5</accession>
<sequence length="358" mass="39113">MEYQLTAEVAPPADTPELDPLQRHGVAALLDEQLDLLAGIEGPDGVEVEPLDHRIAVHPAGAIVTWLLDAPALSYAEESARHVLTELLAQTELLEGWNVGRCEVIASDDDLAAALGETDLLDDDDDEQDRELTDEEIAALRDELRGSADSLRAFGLEAFGHRADDPDSPVSEDAARLVAGAVVQAMEILTDELFADVQELEDAEGSAAEVEALSVLNQLPMRYAEHYGALFAKQFLVVTAILGYRLSQPGWTPPLCTAEALALHVLKAETGVQLDLAGLLDELPLKEIWAAFDEHVLTDSDHERIYDLDSESGEDEIDLLGTPGLDFDEWFLPRGTDVLHPYLSSEHYIETYLENSAE</sequence>
<comment type="caution">
    <text evidence="1">The sequence shown here is derived from an EMBL/GenBank/DDBJ whole genome shotgun (WGS) entry which is preliminary data.</text>
</comment>
<name>A0A2S6GUK5_9PSEU</name>
<proteinExistence type="predicted"/>